<evidence type="ECO:0000259" key="7">
    <source>
        <dbReference type="PROSITE" id="PS50887"/>
    </source>
</evidence>
<dbReference type="PROSITE" id="PS50113">
    <property type="entry name" value="PAC"/>
    <property type="match status" value="2"/>
</dbReference>
<dbReference type="CDD" id="cd01949">
    <property type="entry name" value="GGDEF"/>
    <property type="match status" value="1"/>
</dbReference>
<keyword evidence="5" id="KW-0812">Transmembrane</keyword>
<dbReference type="PROSITE" id="PS50887">
    <property type="entry name" value="GGDEF"/>
    <property type="match status" value="1"/>
</dbReference>
<comment type="caution">
    <text evidence="8">The sequence shown here is derived from an EMBL/GenBank/DDBJ whole genome shotgun (WGS) entry which is preliminary data.</text>
</comment>
<dbReference type="GO" id="GO:0043709">
    <property type="term" value="P:cell adhesion involved in single-species biofilm formation"/>
    <property type="evidence" value="ECO:0007669"/>
    <property type="project" value="TreeGrafter"/>
</dbReference>
<keyword evidence="5" id="KW-1133">Transmembrane helix</keyword>
<sequence>MRMDKQFAWIAHLAEHYGAIILMAVFGYVVARLLHLRYQRELDTLILDLMSPVLLVDLSGQHVLLANSAAMQQLGVRQLNRTYLFPATFAIEQLSNSLTSLSGRQFSQLAFAWQASEHEHLDVALSGRKVYYRGQHCWLLNIQLNPSNRSRHMDDLDAFLVAQSALDSLSELICLKDNDGKILATNRAFELFWEGRRDEAIMPESRLMKGRQSERRWTTDPQGRSCLLEVNQSLLMTKAGEPIGTLSISHDVTEWHAMQQNLRDEMERRKDTEVALAQRDTILQNILEASPDSIGIFNENLVYQACNEPFVRALGIADVNDLIGKRLQDVVPGEMYQRLSVTDSQVLHEGKSLRYIDKVLDSNGEYAWYDVVKSPFRDPASGTNGVLIMARDISERYLAEQKLEAANLELEKLSFMDSLTQVSNRRRFDEQLNTLWFHHAREKLPLTIMLCDIDFFKEFNDRYGHQAGDEALIQVATVFSQVVSRSSDCVARYGGEEFALLLPNTTAEGALKVAEKIHAYIAESNIAHQGSKIAGRVTISIGLVSYIPSPEDVPDMGVALADSALYQAKSDGRNRTCVHPISLSSGESPSTLAKGNSPHAN</sequence>
<evidence type="ECO:0000256" key="2">
    <source>
        <dbReference type="ARBA" id="ARBA00012528"/>
    </source>
</evidence>
<organism evidence="8 9">
    <name type="scientific">Vibrio vulnificus</name>
    <dbReference type="NCBI Taxonomy" id="672"/>
    <lineage>
        <taxon>Bacteria</taxon>
        <taxon>Pseudomonadati</taxon>
        <taxon>Pseudomonadota</taxon>
        <taxon>Gammaproteobacteria</taxon>
        <taxon>Vibrionales</taxon>
        <taxon>Vibrionaceae</taxon>
        <taxon>Vibrio</taxon>
    </lineage>
</organism>
<dbReference type="EMBL" id="PDGH01000054">
    <property type="protein sequence ID" value="POB48906.1"/>
    <property type="molecule type" value="Genomic_DNA"/>
</dbReference>
<feature type="transmembrane region" description="Helical" evidence="5">
    <location>
        <begin position="7"/>
        <end position="31"/>
    </location>
</feature>
<dbReference type="InterPro" id="IPR000014">
    <property type="entry name" value="PAS"/>
</dbReference>
<dbReference type="GO" id="GO:0052621">
    <property type="term" value="F:diguanylate cyclase activity"/>
    <property type="evidence" value="ECO:0007669"/>
    <property type="project" value="UniProtKB-EC"/>
</dbReference>
<accession>A0A2S3R5D7</accession>
<dbReference type="Pfam" id="PF00990">
    <property type="entry name" value="GGDEF"/>
    <property type="match status" value="1"/>
</dbReference>
<evidence type="ECO:0000313" key="8">
    <source>
        <dbReference type="EMBL" id="POB48906.1"/>
    </source>
</evidence>
<name>A0A2S3R5D7_VIBVL</name>
<protein>
    <recommendedName>
        <fullName evidence="2">diguanylate cyclase</fullName>
        <ecNumber evidence="2">2.7.7.65</ecNumber>
    </recommendedName>
</protein>
<dbReference type="InterPro" id="IPR029787">
    <property type="entry name" value="Nucleotide_cyclase"/>
</dbReference>
<evidence type="ECO:0000313" key="9">
    <source>
        <dbReference type="Proteomes" id="UP000237466"/>
    </source>
</evidence>
<reference evidence="8 9" key="1">
    <citation type="journal article" date="2018" name="Front. Microbiol.">
        <title>Phylogeny of Vibrio vulnificus from the Analysis of the Core-Genome: Implications for Intra-Species Taxonomy.</title>
        <authorList>
            <person name="Roig F.J."/>
            <person name="Gonzalez-Candelas F."/>
            <person name="Sanjuan E."/>
            <person name="Fouz B."/>
            <person name="Feil E.J."/>
            <person name="Llorens C."/>
            <person name="Baker-Austin C."/>
            <person name="Oliver J.D."/>
            <person name="Danin-Poleg Y."/>
            <person name="Gibas C.J."/>
            <person name="Kashi Y."/>
            <person name="Gulig P.A."/>
            <person name="Morrison S.S."/>
            <person name="Amaro C."/>
        </authorList>
    </citation>
    <scope>NUCLEOTIDE SEQUENCE [LARGE SCALE GENOMIC DNA]</scope>
    <source>
        <strain evidence="8 9">CECT4608</strain>
    </source>
</reference>
<proteinExistence type="predicted"/>
<dbReference type="SMART" id="SM00091">
    <property type="entry name" value="PAS"/>
    <property type="match status" value="3"/>
</dbReference>
<dbReference type="SUPFAM" id="SSF55785">
    <property type="entry name" value="PYP-like sensor domain (PAS domain)"/>
    <property type="match status" value="2"/>
</dbReference>
<dbReference type="InterPro" id="IPR013656">
    <property type="entry name" value="PAS_4"/>
</dbReference>
<feature type="compositionally biased region" description="Polar residues" evidence="4">
    <location>
        <begin position="582"/>
        <end position="601"/>
    </location>
</feature>
<dbReference type="NCBIfam" id="TIGR00254">
    <property type="entry name" value="GGDEF"/>
    <property type="match status" value="1"/>
</dbReference>
<dbReference type="GO" id="GO:0005886">
    <property type="term" value="C:plasma membrane"/>
    <property type="evidence" value="ECO:0007669"/>
    <property type="project" value="TreeGrafter"/>
</dbReference>
<dbReference type="InterPro" id="IPR035965">
    <property type="entry name" value="PAS-like_dom_sf"/>
</dbReference>
<dbReference type="EC" id="2.7.7.65" evidence="2"/>
<dbReference type="PANTHER" id="PTHR45138:SF9">
    <property type="entry name" value="DIGUANYLATE CYCLASE DGCM-RELATED"/>
    <property type="match status" value="1"/>
</dbReference>
<feature type="domain" description="PAC" evidence="6">
    <location>
        <begin position="211"/>
        <end position="264"/>
    </location>
</feature>
<evidence type="ECO:0000259" key="6">
    <source>
        <dbReference type="PROSITE" id="PS50113"/>
    </source>
</evidence>
<dbReference type="Gene3D" id="3.30.450.20">
    <property type="entry name" value="PAS domain"/>
    <property type="match status" value="2"/>
</dbReference>
<dbReference type="InterPro" id="IPR050469">
    <property type="entry name" value="Diguanylate_Cyclase"/>
</dbReference>
<dbReference type="PANTHER" id="PTHR45138">
    <property type="entry name" value="REGULATORY COMPONENTS OF SENSORY TRANSDUCTION SYSTEM"/>
    <property type="match status" value="1"/>
</dbReference>
<dbReference type="InterPro" id="IPR043128">
    <property type="entry name" value="Rev_trsase/Diguanyl_cyclase"/>
</dbReference>
<feature type="domain" description="GGDEF" evidence="7">
    <location>
        <begin position="444"/>
        <end position="581"/>
    </location>
</feature>
<feature type="domain" description="PAC" evidence="6">
    <location>
        <begin position="349"/>
        <end position="405"/>
    </location>
</feature>
<dbReference type="InterPro" id="IPR000160">
    <property type="entry name" value="GGDEF_dom"/>
</dbReference>
<comment type="cofactor">
    <cofactor evidence="1">
        <name>Mg(2+)</name>
        <dbReference type="ChEBI" id="CHEBI:18420"/>
    </cofactor>
</comment>
<dbReference type="GO" id="GO:1902201">
    <property type="term" value="P:negative regulation of bacterial-type flagellum-dependent cell motility"/>
    <property type="evidence" value="ECO:0007669"/>
    <property type="project" value="TreeGrafter"/>
</dbReference>
<dbReference type="InterPro" id="IPR000700">
    <property type="entry name" value="PAS-assoc_C"/>
</dbReference>
<keyword evidence="5" id="KW-0472">Membrane</keyword>
<evidence type="ECO:0000256" key="5">
    <source>
        <dbReference type="SAM" id="Phobius"/>
    </source>
</evidence>
<feature type="region of interest" description="Disordered" evidence="4">
    <location>
        <begin position="580"/>
        <end position="601"/>
    </location>
</feature>
<comment type="catalytic activity">
    <reaction evidence="3">
        <text>2 GTP = 3',3'-c-di-GMP + 2 diphosphate</text>
        <dbReference type="Rhea" id="RHEA:24898"/>
        <dbReference type="ChEBI" id="CHEBI:33019"/>
        <dbReference type="ChEBI" id="CHEBI:37565"/>
        <dbReference type="ChEBI" id="CHEBI:58805"/>
        <dbReference type="EC" id="2.7.7.65"/>
    </reaction>
</comment>
<dbReference type="FunFam" id="3.30.70.270:FF:000001">
    <property type="entry name" value="Diguanylate cyclase domain protein"/>
    <property type="match status" value="1"/>
</dbReference>
<dbReference type="Gene3D" id="3.30.70.270">
    <property type="match status" value="1"/>
</dbReference>
<dbReference type="AlphaFoldDB" id="A0A2S3R5D7"/>
<dbReference type="SUPFAM" id="SSF55073">
    <property type="entry name" value="Nucleotide cyclase"/>
    <property type="match status" value="1"/>
</dbReference>
<dbReference type="SMART" id="SM00267">
    <property type="entry name" value="GGDEF"/>
    <property type="match status" value="1"/>
</dbReference>
<dbReference type="NCBIfam" id="TIGR00229">
    <property type="entry name" value="sensory_box"/>
    <property type="match status" value="1"/>
</dbReference>
<dbReference type="Proteomes" id="UP000237466">
    <property type="component" value="Unassembled WGS sequence"/>
</dbReference>
<evidence type="ECO:0000256" key="3">
    <source>
        <dbReference type="ARBA" id="ARBA00034247"/>
    </source>
</evidence>
<evidence type="ECO:0000256" key="1">
    <source>
        <dbReference type="ARBA" id="ARBA00001946"/>
    </source>
</evidence>
<evidence type="ECO:0000256" key="4">
    <source>
        <dbReference type="SAM" id="MobiDB-lite"/>
    </source>
</evidence>
<dbReference type="Pfam" id="PF08448">
    <property type="entry name" value="PAS_4"/>
    <property type="match status" value="1"/>
</dbReference>
<gene>
    <name evidence="8" type="ORF">CRN52_05415</name>
</gene>